<evidence type="ECO:0000313" key="7">
    <source>
        <dbReference type="EMBL" id="GAG19512.1"/>
    </source>
</evidence>
<feature type="non-terminal residue" evidence="7">
    <location>
        <position position="259"/>
    </location>
</feature>
<comment type="catalytic activity">
    <reaction evidence="5">
        <text>a 2'-deoxyadenosine in DNA + S-adenosyl-L-methionine = an N(6)-methyl-2'-deoxyadenosine in DNA + S-adenosyl-L-homocysteine + H(+)</text>
        <dbReference type="Rhea" id="RHEA:15197"/>
        <dbReference type="Rhea" id="RHEA-COMP:12418"/>
        <dbReference type="Rhea" id="RHEA-COMP:12419"/>
        <dbReference type="ChEBI" id="CHEBI:15378"/>
        <dbReference type="ChEBI" id="CHEBI:57856"/>
        <dbReference type="ChEBI" id="CHEBI:59789"/>
        <dbReference type="ChEBI" id="CHEBI:90615"/>
        <dbReference type="ChEBI" id="CHEBI:90616"/>
        <dbReference type="EC" id="2.1.1.72"/>
    </reaction>
</comment>
<organism evidence="7">
    <name type="scientific">marine sediment metagenome</name>
    <dbReference type="NCBI Taxonomy" id="412755"/>
    <lineage>
        <taxon>unclassified sequences</taxon>
        <taxon>metagenomes</taxon>
        <taxon>ecological metagenomes</taxon>
    </lineage>
</organism>
<feature type="domain" description="Type II methyltransferase M.TaqI-like" evidence="6">
    <location>
        <begin position="68"/>
        <end position="212"/>
    </location>
</feature>
<keyword evidence="4" id="KW-0949">S-adenosyl-L-methionine</keyword>
<feature type="non-terminal residue" evidence="7">
    <location>
        <position position="1"/>
    </location>
</feature>
<sequence length="259" mass="29923">LLPDYGDVRHIFEEGTKLDVEQKELMADIWGDLQFAYKFGSLIRLDEKVKAKLKSLEAKQNLDQRELFTAAEIETHKDFAANFFANLKTAVEQYVCTERNTFLVNKTRDAITFLELLTTDYDVATANPPYTDSADFGPELKEFINDNYKKPYKFHCNLYASFVKRCYDFIKEDGLVAIIHTNTLMFIKSFQSAREFLLHQTSINILVEYGLDRVNLFGPGILLDAMFYVFSKAKNSGSSLFFNINNGLQEKRKKEVCFK</sequence>
<dbReference type="SUPFAM" id="SSF53335">
    <property type="entry name" value="S-adenosyl-L-methionine-dependent methyltransferases"/>
    <property type="match status" value="1"/>
</dbReference>
<protein>
    <recommendedName>
        <fullName evidence="1">site-specific DNA-methyltransferase (adenine-specific)</fullName>
        <ecNumber evidence="1">2.1.1.72</ecNumber>
    </recommendedName>
</protein>
<dbReference type="Pfam" id="PF07669">
    <property type="entry name" value="Eco57I"/>
    <property type="match status" value="1"/>
</dbReference>
<dbReference type="EMBL" id="BARS01034195">
    <property type="protein sequence ID" value="GAG19512.1"/>
    <property type="molecule type" value="Genomic_DNA"/>
</dbReference>
<evidence type="ECO:0000259" key="6">
    <source>
        <dbReference type="Pfam" id="PF07669"/>
    </source>
</evidence>
<dbReference type="AlphaFoldDB" id="X0W8F9"/>
<evidence type="ECO:0000256" key="1">
    <source>
        <dbReference type="ARBA" id="ARBA00011900"/>
    </source>
</evidence>
<name>X0W8F9_9ZZZZ</name>
<dbReference type="InterPro" id="IPR050953">
    <property type="entry name" value="N4_N6_ade-DNA_methylase"/>
</dbReference>
<dbReference type="Gene3D" id="3.40.50.150">
    <property type="entry name" value="Vaccinia Virus protein VP39"/>
    <property type="match status" value="1"/>
</dbReference>
<gene>
    <name evidence="7" type="ORF">S01H1_52866</name>
</gene>
<keyword evidence="2" id="KW-0489">Methyltransferase</keyword>
<comment type="caution">
    <text evidence="7">The sequence shown here is derived from an EMBL/GenBank/DDBJ whole genome shotgun (WGS) entry which is preliminary data.</text>
</comment>
<dbReference type="InterPro" id="IPR029063">
    <property type="entry name" value="SAM-dependent_MTases_sf"/>
</dbReference>
<dbReference type="GO" id="GO:0009007">
    <property type="term" value="F:site-specific DNA-methyltransferase (adenine-specific) activity"/>
    <property type="evidence" value="ECO:0007669"/>
    <property type="project" value="UniProtKB-EC"/>
</dbReference>
<dbReference type="InterPro" id="IPR011639">
    <property type="entry name" value="MethylTrfase_TaqI-like_dom"/>
</dbReference>
<dbReference type="GO" id="GO:0006304">
    <property type="term" value="P:DNA modification"/>
    <property type="evidence" value="ECO:0007669"/>
    <property type="project" value="InterPro"/>
</dbReference>
<dbReference type="GO" id="GO:0032259">
    <property type="term" value="P:methylation"/>
    <property type="evidence" value="ECO:0007669"/>
    <property type="project" value="UniProtKB-KW"/>
</dbReference>
<evidence type="ECO:0000256" key="5">
    <source>
        <dbReference type="ARBA" id="ARBA00047942"/>
    </source>
</evidence>
<dbReference type="EC" id="2.1.1.72" evidence="1"/>
<dbReference type="PANTHER" id="PTHR33841:SF1">
    <property type="entry name" value="DNA METHYLTRANSFERASE A"/>
    <property type="match status" value="1"/>
</dbReference>
<evidence type="ECO:0000256" key="2">
    <source>
        <dbReference type="ARBA" id="ARBA00022603"/>
    </source>
</evidence>
<accession>X0W8F9</accession>
<proteinExistence type="predicted"/>
<reference evidence="7" key="1">
    <citation type="journal article" date="2014" name="Front. Microbiol.">
        <title>High frequency of phylogenetically diverse reductive dehalogenase-homologous genes in deep subseafloor sedimentary metagenomes.</title>
        <authorList>
            <person name="Kawai M."/>
            <person name="Futagami T."/>
            <person name="Toyoda A."/>
            <person name="Takaki Y."/>
            <person name="Nishi S."/>
            <person name="Hori S."/>
            <person name="Arai W."/>
            <person name="Tsubouchi T."/>
            <person name="Morono Y."/>
            <person name="Uchiyama I."/>
            <person name="Ito T."/>
            <person name="Fujiyama A."/>
            <person name="Inagaki F."/>
            <person name="Takami H."/>
        </authorList>
    </citation>
    <scope>NUCLEOTIDE SEQUENCE</scope>
    <source>
        <strain evidence="7">Expedition CK06-06</strain>
    </source>
</reference>
<dbReference type="PANTHER" id="PTHR33841">
    <property type="entry name" value="DNA METHYLTRANSFERASE YEEA-RELATED"/>
    <property type="match status" value="1"/>
</dbReference>
<keyword evidence="3" id="KW-0808">Transferase</keyword>
<evidence type="ECO:0000256" key="3">
    <source>
        <dbReference type="ARBA" id="ARBA00022679"/>
    </source>
</evidence>
<evidence type="ECO:0000256" key="4">
    <source>
        <dbReference type="ARBA" id="ARBA00022691"/>
    </source>
</evidence>